<dbReference type="InterPro" id="IPR013325">
    <property type="entry name" value="RNA_pol_sigma_r2"/>
</dbReference>
<proteinExistence type="inferred from homology"/>
<evidence type="ECO:0000256" key="2">
    <source>
        <dbReference type="ARBA" id="ARBA00023015"/>
    </source>
</evidence>
<evidence type="ECO:0000256" key="4">
    <source>
        <dbReference type="ARBA" id="ARBA00023125"/>
    </source>
</evidence>
<dbReference type="OrthoDB" id="9780326at2"/>
<evidence type="ECO:0000256" key="1">
    <source>
        <dbReference type="ARBA" id="ARBA00010641"/>
    </source>
</evidence>
<dbReference type="GO" id="GO:0006352">
    <property type="term" value="P:DNA-templated transcription initiation"/>
    <property type="evidence" value="ECO:0007669"/>
    <property type="project" value="InterPro"/>
</dbReference>
<dbReference type="SUPFAM" id="SSF88659">
    <property type="entry name" value="Sigma3 and sigma4 domains of RNA polymerase sigma factors"/>
    <property type="match status" value="1"/>
</dbReference>
<feature type="domain" description="RNA polymerase sigma factor 70 region 4 type 2" evidence="7">
    <location>
        <begin position="140"/>
        <end position="182"/>
    </location>
</feature>
<keyword evidence="2" id="KW-0805">Transcription regulation</keyword>
<dbReference type="AlphaFoldDB" id="A0A5C6A1D1"/>
<keyword evidence="4" id="KW-0238">DNA-binding</keyword>
<evidence type="ECO:0000256" key="5">
    <source>
        <dbReference type="ARBA" id="ARBA00023163"/>
    </source>
</evidence>
<evidence type="ECO:0000259" key="7">
    <source>
        <dbReference type="Pfam" id="PF08281"/>
    </source>
</evidence>
<dbReference type="InterPro" id="IPR039425">
    <property type="entry name" value="RNA_pol_sigma-70-like"/>
</dbReference>
<dbReference type="Gene3D" id="1.10.1740.10">
    <property type="match status" value="1"/>
</dbReference>
<keyword evidence="5" id="KW-0804">Transcription</keyword>
<dbReference type="Proteomes" id="UP000316213">
    <property type="component" value="Unassembled WGS sequence"/>
</dbReference>
<protein>
    <submittedName>
        <fullName evidence="8">ECF RNA polymerase sigma-E factor</fullName>
    </submittedName>
</protein>
<dbReference type="InterPro" id="IPR036388">
    <property type="entry name" value="WH-like_DNA-bd_sf"/>
</dbReference>
<keyword evidence="3" id="KW-0731">Sigma factor</keyword>
<dbReference type="RefSeq" id="WP_146579850.1">
    <property type="nucleotide sequence ID" value="NZ_SJPM01000010.1"/>
</dbReference>
<dbReference type="NCBIfam" id="TIGR02937">
    <property type="entry name" value="sigma70-ECF"/>
    <property type="match status" value="1"/>
</dbReference>
<evidence type="ECO:0000259" key="6">
    <source>
        <dbReference type="Pfam" id="PF04542"/>
    </source>
</evidence>
<evidence type="ECO:0000256" key="3">
    <source>
        <dbReference type="ARBA" id="ARBA00023082"/>
    </source>
</evidence>
<dbReference type="PANTHER" id="PTHR43133">
    <property type="entry name" value="RNA POLYMERASE ECF-TYPE SIGMA FACTO"/>
    <property type="match status" value="1"/>
</dbReference>
<dbReference type="SUPFAM" id="SSF88946">
    <property type="entry name" value="Sigma2 domain of RNA polymerase sigma factors"/>
    <property type="match status" value="1"/>
</dbReference>
<dbReference type="Gene3D" id="1.10.10.10">
    <property type="entry name" value="Winged helix-like DNA-binding domain superfamily/Winged helix DNA-binding domain"/>
    <property type="match status" value="1"/>
</dbReference>
<dbReference type="InterPro" id="IPR014284">
    <property type="entry name" value="RNA_pol_sigma-70_dom"/>
</dbReference>
<dbReference type="Pfam" id="PF04542">
    <property type="entry name" value="Sigma70_r2"/>
    <property type="match status" value="1"/>
</dbReference>
<dbReference type="InterPro" id="IPR013249">
    <property type="entry name" value="RNA_pol_sigma70_r4_t2"/>
</dbReference>
<comment type="similarity">
    <text evidence="1">Belongs to the sigma-70 factor family. ECF subfamily.</text>
</comment>
<dbReference type="GO" id="GO:0016987">
    <property type="term" value="F:sigma factor activity"/>
    <property type="evidence" value="ECO:0007669"/>
    <property type="project" value="UniProtKB-KW"/>
</dbReference>
<dbReference type="InterPro" id="IPR007627">
    <property type="entry name" value="RNA_pol_sigma70_r2"/>
</dbReference>
<keyword evidence="9" id="KW-1185">Reference proteome</keyword>
<sequence>MTEDQDWLYRLRSSDDRVRDDAISQLRELLLRGLSRSLTNRYGQPFSAEDVVQDALLKILQSLDQFEGRSKFITWAMAVATRVGISSLRRKYHRDVSMEAFNKDDGYRIEIAFESYTGVGSDADRQELLTTLHQLIEDVLTDKQRLAMRAFLSGFSTDGIAERVGTNRNAVYKLIHDARLKLKDGFERAGISAEDINASLA</sequence>
<gene>
    <name evidence="8" type="primary">rpoE_3</name>
    <name evidence="8" type="ORF">Pla100_43770</name>
</gene>
<dbReference type="InterPro" id="IPR013324">
    <property type="entry name" value="RNA_pol_sigma_r3/r4-like"/>
</dbReference>
<accession>A0A5C6A1D1</accession>
<dbReference type="Pfam" id="PF08281">
    <property type="entry name" value="Sigma70_r4_2"/>
    <property type="match status" value="1"/>
</dbReference>
<dbReference type="GO" id="GO:0003677">
    <property type="term" value="F:DNA binding"/>
    <property type="evidence" value="ECO:0007669"/>
    <property type="project" value="UniProtKB-KW"/>
</dbReference>
<reference evidence="8 9" key="1">
    <citation type="submission" date="2019-02" db="EMBL/GenBank/DDBJ databases">
        <title>Deep-cultivation of Planctomycetes and their phenomic and genomic characterization uncovers novel biology.</title>
        <authorList>
            <person name="Wiegand S."/>
            <person name="Jogler M."/>
            <person name="Boedeker C."/>
            <person name="Pinto D."/>
            <person name="Vollmers J."/>
            <person name="Rivas-Marin E."/>
            <person name="Kohn T."/>
            <person name="Peeters S.H."/>
            <person name="Heuer A."/>
            <person name="Rast P."/>
            <person name="Oberbeckmann S."/>
            <person name="Bunk B."/>
            <person name="Jeske O."/>
            <person name="Meyerdierks A."/>
            <person name="Storesund J.E."/>
            <person name="Kallscheuer N."/>
            <person name="Luecker S."/>
            <person name="Lage O.M."/>
            <person name="Pohl T."/>
            <person name="Merkel B.J."/>
            <person name="Hornburger P."/>
            <person name="Mueller R.-W."/>
            <person name="Bruemmer F."/>
            <person name="Labrenz M."/>
            <person name="Spormann A.M."/>
            <person name="Op Den Camp H."/>
            <person name="Overmann J."/>
            <person name="Amann R."/>
            <person name="Jetten M.S.M."/>
            <person name="Mascher T."/>
            <person name="Medema M.H."/>
            <person name="Devos D.P."/>
            <person name="Kaster A.-K."/>
            <person name="Ovreas L."/>
            <person name="Rohde M."/>
            <person name="Galperin M.Y."/>
            <person name="Jogler C."/>
        </authorList>
    </citation>
    <scope>NUCLEOTIDE SEQUENCE [LARGE SCALE GENOMIC DNA]</scope>
    <source>
        <strain evidence="8 9">Pla100</strain>
    </source>
</reference>
<dbReference type="PANTHER" id="PTHR43133:SF8">
    <property type="entry name" value="RNA POLYMERASE SIGMA FACTOR HI_1459-RELATED"/>
    <property type="match status" value="1"/>
</dbReference>
<dbReference type="EMBL" id="SJPM01000010">
    <property type="protein sequence ID" value="TWT93061.1"/>
    <property type="molecule type" value="Genomic_DNA"/>
</dbReference>
<evidence type="ECO:0000313" key="9">
    <source>
        <dbReference type="Proteomes" id="UP000316213"/>
    </source>
</evidence>
<comment type="caution">
    <text evidence="8">The sequence shown here is derived from an EMBL/GenBank/DDBJ whole genome shotgun (WGS) entry which is preliminary data.</text>
</comment>
<organism evidence="8 9">
    <name type="scientific">Neorhodopirellula pilleata</name>
    <dbReference type="NCBI Taxonomy" id="2714738"/>
    <lineage>
        <taxon>Bacteria</taxon>
        <taxon>Pseudomonadati</taxon>
        <taxon>Planctomycetota</taxon>
        <taxon>Planctomycetia</taxon>
        <taxon>Pirellulales</taxon>
        <taxon>Pirellulaceae</taxon>
        <taxon>Neorhodopirellula</taxon>
    </lineage>
</organism>
<name>A0A5C6A1D1_9BACT</name>
<evidence type="ECO:0000313" key="8">
    <source>
        <dbReference type="EMBL" id="TWT93061.1"/>
    </source>
</evidence>
<feature type="domain" description="RNA polymerase sigma-70 region 2" evidence="6">
    <location>
        <begin position="31"/>
        <end position="91"/>
    </location>
</feature>